<accession>A0ACB8QKK4</accession>
<organism evidence="1 2">
    <name type="scientific">Vararia minispora EC-137</name>
    <dbReference type="NCBI Taxonomy" id="1314806"/>
    <lineage>
        <taxon>Eukaryota</taxon>
        <taxon>Fungi</taxon>
        <taxon>Dikarya</taxon>
        <taxon>Basidiomycota</taxon>
        <taxon>Agaricomycotina</taxon>
        <taxon>Agaricomycetes</taxon>
        <taxon>Russulales</taxon>
        <taxon>Lachnocladiaceae</taxon>
        <taxon>Vararia</taxon>
    </lineage>
</organism>
<reference evidence="1" key="1">
    <citation type="submission" date="2021-02" db="EMBL/GenBank/DDBJ databases">
        <authorList>
            <consortium name="DOE Joint Genome Institute"/>
            <person name="Ahrendt S."/>
            <person name="Looney B.P."/>
            <person name="Miyauchi S."/>
            <person name="Morin E."/>
            <person name="Drula E."/>
            <person name="Courty P.E."/>
            <person name="Chicoki N."/>
            <person name="Fauchery L."/>
            <person name="Kohler A."/>
            <person name="Kuo A."/>
            <person name="Labutti K."/>
            <person name="Pangilinan J."/>
            <person name="Lipzen A."/>
            <person name="Riley R."/>
            <person name="Andreopoulos W."/>
            <person name="He G."/>
            <person name="Johnson J."/>
            <person name="Barry K.W."/>
            <person name="Grigoriev I.V."/>
            <person name="Nagy L."/>
            <person name="Hibbett D."/>
            <person name="Henrissat B."/>
            <person name="Matheny P.B."/>
            <person name="Labbe J."/>
            <person name="Martin F."/>
        </authorList>
    </citation>
    <scope>NUCLEOTIDE SEQUENCE</scope>
    <source>
        <strain evidence="1">EC-137</strain>
    </source>
</reference>
<protein>
    <submittedName>
        <fullName evidence="1">Uncharacterized protein</fullName>
    </submittedName>
</protein>
<comment type="caution">
    <text evidence="1">The sequence shown here is derived from an EMBL/GenBank/DDBJ whole genome shotgun (WGS) entry which is preliminary data.</text>
</comment>
<evidence type="ECO:0000313" key="2">
    <source>
        <dbReference type="Proteomes" id="UP000814128"/>
    </source>
</evidence>
<evidence type="ECO:0000313" key="1">
    <source>
        <dbReference type="EMBL" id="KAI0032155.1"/>
    </source>
</evidence>
<name>A0ACB8QKK4_9AGAM</name>
<dbReference type="Proteomes" id="UP000814128">
    <property type="component" value="Unassembled WGS sequence"/>
</dbReference>
<gene>
    <name evidence="1" type="ORF">K488DRAFT_86133</name>
</gene>
<dbReference type="EMBL" id="MU273555">
    <property type="protein sequence ID" value="KAI0032155.1"/>
    <property type="molecule type" value="Genomic_DNA"/>
</dbReference>
<keyword evidence="2" id="KW-1185">Reference proteome</keyword>
<reference evidence="1" key="2">
    <citation type="journal article" date="2022" name="New Phytol.">
        <title>Evolutionary transition to the ectomycorrhizal habit in the genomes of a hyperdiverse lineage of mushroom-forming fungi.</title>
        <authorList>
            <person name="Looney B."/>
            <person name="Miyauchi S."/>
            <person name="Morin E."/>
            <person name="Drula E."/>
            <person name="Courty P.E."/>
            <person name="Kohler A."/>
            <person name="Kuo A."/>
            <person name="LaButti K."/>
            <person name="Pangilinan J."/>
            <person name="Lipzen A."/>
            <person name="Riley R."/>
            <person name="Andreopoulos W."/>
            <person name="He G."/>
            <person name="Johnson J."/>
            <person name="Nolan M."/>
            <person name="Tritt A."/>
            <person name="Barry K.W."/>
            <person name="Grigoriev I.V."/>
            <person name="Nagy L.G."/>
            <person name="Hibbett D."/>
            <person name="Henrissat B."/>
            <person name="Matheny P.B."/>
            <person name="Labbe J."/>
            <person name="Martin F.M."/>
        </authorList>
    </citation>
    <scope>NUCLEOTIDE SEQUENCE</scope>
    <source>
        <strain evidence="1">EC-137</strain>
    </source>
</reference>
<proteinExistence type="predicted"/>
<sequence length="334" mass="36827">MPRDNFSGELFVSYQTETPAPYLNYFCPFADFPSFPSRPCTVMRRIAVGMAGCSEAVTGVFLSIVAFLLVYFFPSLVPQQLLPTLSPSAAHRTLTRHKSERKKPPDSPSLQPSFENLPIRPDHDVPFIVPTTPKSGCRPCLTTRRSLLTTIEELPQGGASRKPSVFTLSLSLPPSPTVKELQNSLVFAQSAKQSRGSANNSSLESKGVPQTRLKLVKSKSVRRLPEVERIEPLRRNVSSPLINEKSKKYSKRAADRTNPYESPYFFPSPAHPDVNGYVASLQREIKLAMSARSSPNGAPPASGRSQSGTVATVTWKRYLGVGSGKKTYKRTRQS</sequence>